<proteinExistence type="predicted"/>
<keyword evidence="4" id="KW-0175">Coiled coil</keyword>
<dbReference type="GO" id="GO:0000155">
    <property type="term" value="F:phosphorelay sensor kinase activity"/>
    <property type="evidence" value="ECO:0007669"/>
    <property type="project" value="InterPro"/>
</dbReference>
<dbReference type="OrthoDB" id="9813151at2"/>
<dbReference type="Proteomes" id="UP000295777">
    <property type="component" value="Unassembled WGS sequence"/>
</dbReference>
<dbReference type="SMART" id="SM00388">
    <property type="entry name" value="HisKA"/>
    <property type="match status" value="1"/>
</dbReference>
<organism evidence="6 7">
    <name type="scientific">Phorcysia thermohydrogeniphila</name>
    <dbReference type="NCBI Taxonomy" id="936138"/>
    <lineage>
        <taxon>Bacteria</taxon>
        <taxon>Pseudomonadati</taxon>
        <taxon>Aquificota</taxon>
        <taxon>Aquificia</taxon>
        <taxon>Desulfurobacteriales</taxon>
        <taxon>Desulfurobacteriaceae</taxon>
        <taxon>Phorcysia</taxon>
    </lineage>
</organism>
<dbReference type="Pfam" id="PF02518">
    <property type="entry name" value="HATPase_c"/>
    <property type="match status" value="1"/>
</dbReference>
<sequence>MSREILLRIQNLRDDILFVDRKGYVVGKSKRLWDYYPYGETVKGFEEAVETGRSFFEVEEGERIYRFEVTKLNEELLIVVKKDVSCERRLKKVKKEIVSIISHELKTPLTVIRGNVEYLLNYGECGEKELLEEVIRKVEKIEEIVAGAQKLFSSAKEFSEVKLKPVVESVLETFKEKIEEKSLNLKVYLEDVSAFCERILFEQLVKNLVDNALKFTEKGEIEVRLEKREGEIVLTVRDTGVGIPRELLPVVFEKYVKSPISSGHGIGLSVVREIVRFHGWKIEIETEEGKGTTVRVEIPVS</sequence>
<comment type="caution">
    <text evidence="6">The sequence shown here is derived from an EMBL/GenBank/DDBJ whole genome shotgun (WGS) entry which is preliminary data.</text>
</comment>
<dbReference type="PRINTS" id="PR00344">
    <property type="entry name" value="BCTRLSENSOR"/>
</dbReference>
<evidence type="ECO:0000256" key="4">
    <source>
        <dbReference type="SAM" id="Coils"/>
    </source>
</evidence>
<dbReference type="InterPro" id="IPR004358">
    <property type="entry name" value="Sig_transdc_His_kin-like_C"/>
</dbReference>
<dbReference type="InterPro" id="IPR003661">
    <property type="entry name" value="HisK_dim/P_dom"/>
</dbReference>
<dbReference type="EMBL" id="SMFV01000005">
    <property type="protein sequence ID" value="TCK03420.1"/>
    <property type="molecule type" value="Genomic_DNA"/>
</dbReference>
<keyword evidence="3" id="KW-0597">Phosphoprotein</keyword>
<dbReference type="PROSITE" id="PS50109">
    <property type="entry name" value="HIS_KIN"/>
    <property type="match status" value="1"/>
</dbReference>
<gene>
    <name evidence="6" type="ORF">CLV27_1498</name>
</gene>
<dbReference type="InterPro" id="IPR003594">
    <property type="entry name" value="HATPase_dom"/>
</dbReference>
<keyword evidence="6" id="KW-0418">Kinase</keyword>
<dbReference type="Pfam" id="PF00512">
    <property type="entry name" value="HisKA"/>
    <property type="match status" value="1"/>
</dbReference>
<feature type="domain" description="Histidine kinase" evidence="5">
    <location>
        <begin position="100"/>
        <end position="301"/>
    </location>
</feature>
<evidence type="ECO:0000313" key="7">
    <source>
        <dbReference type="Proteomes" id="UP000295777"/>
    </source>
</evidence>
<name>A0A4R1G9Y6_9BACT</name>
<evidence type="ECO:0000256" key="2">
    <source>
        <dbReference type="ARBA" id="ARBA00012438"/>
    </source>
</evidence>
<protein>
    <recommendedName>
        <fullName evidence="2">histidine kinase</fullName>
        <ecNumber evidence="2">2.7.13.3</ecNumber>
    </recommendedName>
</protein>
<evidence type="ECO:0000259" key="5">
    <source>
        <dbReference type="PROSITE" id="PS50109"/>
    </source>
</evidence>
<dbReference type="InterPro" id="IPR036097">
    <property type="entry name" value="HisK_dim/P_sf"/>
</dbReference>
<dbReference type="InterPro" id="IPR036890">
    <property type="entry name" value="HATPase_C_sf"/>
</dbReference>
<evidence type="ECO:0000256" key="1">
    <source>
        <dbReference type="ARBA" id="ARBA00000085"/>
    </source>
</evidence>
<dbReference type="SMART" id="SM00387">
    <property type="entry name" value="HATPase_c"/>
    <property type="match status" value="1"/>
</dbReference>
<dbReference type="CDD" id="cd00082">
    <property type="entry name" value="HisKA"/>
    <property type="match status" value="1"/>
</dbReference>
<feature type="coiled-coil region" evidence="4">
    <location>
        <begin position="131"/>
        <end position="191"/>
    </location>
</feature>
<keyword evidence="6" id="KW-0808">Transferase</keyword>
<comment type="catalytic activity">
    <reaction evidence="1">
        <text>ATP + protein L-histidine = ADP + protein N-phospho-L-histidine.</text>
        <dbReference type="EC" id="2.7.13.3"/>
    </reaction>
</comment>
<dbReference type="AlphaFoldDB" id="A0A4R1G9Y6"/>
<dbReference type="RefSeq" id="WP_132527372.1">
    <property type="nucleotide sequence ID" value="NZ_SMFV01000005.1"/>
</dbReference>
<accession>A0A4R1G9Y6</accession>
<reference evidence="6 7" key="1">
    <citation type="submission" date="2019-03" db="EMBL/GenBank/DDBJ databases">
        <title>Genomic Encyclopedia of Archaeal and Bacterial Type Strains, Phase II (KMG-II): from individual species to whole genera.</title>
        <authorList>
            <person name="Goeker M."/>
        </authorList>
    </citation>
    <scope>NUCLEOTIDE SEQUENCE [LARGE SCALE GENOMIC DNA]</scope>
    <source>
        <strain evidence="6 7">DSM 24425</strain>
    </source>
</reference>
<dbReference type="PANTHER" id="PTHR43547:SF2">
    <property type="entry name" value="HYBRID SIGNAL TRANSDUCTION HISTIDINE KINASE C"/>
    <property type="match status" value="1"/>
</dbReference>
<evidence type="ECO:0000313" key="6">
    <source>
        <dbReference type="EMBL" id="TCK03420.1"/>
    </source>
</evidence>
<dbReference type="InterPro" id="IPR005467">
    <property type="entry name" value="His_kinase_dom"/>
</dbReference>
<dbReference type="SUPFAM" id="SSF47384">
    <property type="entry name" value="Homodimeric domain of signal transducing histidine kinase"/>
    <property type="match status" value="1"/>
</dbReference>
<dbReference type="EC" id="2.7.13.3" evidence="2"/>
<dbReference type="SUPFAM" id="SSF55874">
    <property type="entry name" value="ATPase domain of HSP90 chaperone/DNA topoisomerase II/histidine kinase"/>
    <property type="match status" value="1"/>
</dbReference>
<dbReference type="PANTHER" id="PTHR43547">
    <property type="entry name" value="TWO-COMPONENT HISTIDINE KINASE"/>
    <property type="match status" value="1"/>
</dbReference>
<dbReference type="Gene3D" id="3.30.565.10">
    <property type="entry name" value="Histidine kinase-like ATPase, C-terminal domain"/>
    <property type="match status" value="1"/>
</dbReference>
<evidence type="ECO:0000256" key="3">
    <source>
        <dbReference type="ARBA" id="ARBA00022553"/>
    </source>
</evidence>
<dbReference type="Gene3D" id="1.10.287.130">
    <property type="match status" value="1"/>
</dbReference>
<keyword evidence="7" id="KW-1185">Reference proteome</keyword>